<dbReference type="Proteomes" id="UP000184543">
    <property type="component" value="Unassembled WGS sequence"/>
</dbReference>
<dbReference type="EMBL" id="FQYU01000001">
    <property type="protein sequence ID" value="SHI42960.1"/>
    <property type="molecule type" value="Genomic_DNA"/>
</dbReference>
<dbReference type="RefSeq" id="WP_072987244.1">
    <property type="nucleotide sequence ID" value="NZ_FQYU01000001.1"/>
</dbReference>
<name>A0A1M6B2Q5_9FLAO</name>
<accession>A0A1M6B2Q5</accession>
<gene>
    <name evidence="1" type="ORF">SAMN04488513_101264</name>
</gene>
<sequence length="114" mass="12849">MELNAFLRRLREAPTSIEFKETLSVIDNNYDFRPTAFTNGKLKNAAGENSGSCQLFAFAKDQGLNKEETLACFGSHYFEDVLKDPHGKGHQNIRNFMASGFEGLSFERPPLTKK</sequence>
<reference evidence="2" key="1">
    <citation type="submission" date="2016-11" db="EMBL/GenBank/DDBJ databases">
        <authorList>
            <person name="Varghese N."/>
            <person name="Submissions S."/>
        </authorList>
    </citation>
    <scope>NUCLEOTIDE SEQUENCE [LARGE SCALE GENOMIC DNA]</scope>
    <source>
        <strain evidence="2">DSM 19858</strain>
    </source>
</reference>
<evidence type="ECO:0000313" key="1">
    <source>
        <dbReference type="EMBL" id="SHI42960.1"/>
    </source>
</evidence>
<evidence type="ECO:0000313" key="2">
    <source>
        <dbReference type="Proteomes" id="UP000184543"/>
    </source>
</evidence>
<dbReference type="Pfam" id="PF08888">
    <property type="entry name" value="HopJ"/>
    <property type="match status" value="1"/>
</dbReference>
<dbReference type="Gene3D" id="3.20.160.10">
    <property type="entry name" value="vpa0580 domain like"/>
    <property type="match status" value="1"/>
</dbReference>
<dbReference type="OrthoDB" id="9790826at2"/>
<keyword evidence="2" id="KW-1185">Reference proteome</keyword>
<proteinExistence type="predicted"/>
<dbReference type="STRING" id="192903.SAMN04488513_101264"/>
<protein>
    <submittedName>
        <fullName evidence="1">HopJ type III effector protein</fullName>
    </submittedName>
</protein>
<dbReference type="AlphaFoldDB" id="A0A1M6B2Q5"/>
<dbReference type="InterPro" id="IPR014984">
    <property type="entry name" value="HopJ"/>
</dbReference>
<organism evidence="1 2">
    <name type="scientific">Pseudozobellia thermophila</name>
    <dbReference type="NCBI Taxonomy" id="192903"/>
    <lineage>
        <taxon>Bacteria</taxon>
        <taxon>Pseudomonadati</taxon>
        <taxon>Bacteroidota</taxon>
        <taxon>Flavobacteriia</taxon>
        <taxon>Flavobacteriales</taxon>
        <taxon>Flavobacteriaceae</taxon>
        <taxon>Pseudozobellia</taxon>
    </lineage>
</organism>
<dbReference type="InterPro" id="IPR038604">
    <property type="entry name" value="HopJ_sf"/>
</dbReference>